<dbReference type="KEGG" id="hhc:M911_12170"/>
<evidence type="ECO:0000259" key="11">
    <source>
        <dbReference type="PROSITE" id="PS50929"/>
    </source>
</evidence>
<dbReference type="PANTHER" id="PTHR24221">
    <property type="entry name" value="ATP-BINDING CASSETTE SUB-FAMILY B"/>
    <property type="match status" value="1"/>
</dbReference>
<dbReference type="GO" id="GO:0005524">
    <property type="term" value="F:ATP binding"/>
    <property type="evidence" value="ECO:0007669"/>
    <property type="project" value="UniProtKB-KW"/>
</dbReference>
<dbReference type="Pfam" id="PF00664">
    <property type="entry name" value="ABC_membrane"/>
    <property type="match status" value="1"/>
</dbReference>
<dbReference type="PANTHER" id="PTHR24221:SF632">
    <property type="entry name" value="ATP-DEPENDENT LIPID A-CORE FLIPPASE"/>
    <property type="match status" value="1"/>
</dbReference>
<dbReference type="SMART" id="SM00382">
    <property type="entry name" value="AAA"/>
    <property type="match status" value="1"/>
</dbReference>
<feature type="transmembrane region" description="Helical" evidence="9">
    <location>
        <begin position="181"/>
        <end position="202"/>
    </location>
</feature>
<keyword evidence="13" id="KW-1185">Reference proteome</keyword>
<evidence type="ECO:0000256" key="9">
    <source>
        <dbReference type="SAM" id="Phobius"/>
    </source>
</evidence>
<keyword evidence="2" id="KW-0813">Transport</keyword>
<dbReference type="PROSITE" id="PS50929">
    <property type="entry name" value="ABC_TM1F"/>
    <property type="match status" value="1"/>
</dbReference>
<dbReference type="InterPro" id="IPR003439">
    <property type="entry name" value="ABC_transporter-like_ATP-bd"/>
</dbReference>
<dbReference type="AlphaFoldDB" id="W8KKU3"/>
<comment type="subcellular location">
    <subcellularLocation>
        <location evidence="1">Cell membrane</location>
        <topology evidence="1">Multi-pass membrane protein</topology>
    </subcellularLocation>
</comment>
<evidence type="ECO:0000256" key="1">
    <source>
        <dbReference type="ARBA" id="ARBA00004651"/>
    </source>
</evidence>
<protein>
    <submittedName>
        <fullName evidence="12">ABC transporter ATP-binding protein</fullName>
    </submittedName>
</protein>
<dbReference type="Gene3D" id="3.40.50.300">
    <property type="entry name" value="P-loop containing nucleotide triphosphate hydrolases"/>
    <property type="match status" value="1"/>
</dbReference>
<keyword evidence="4 9" id="KW-0812">Transmembrane</keyword>
<dbReference type="GO" id="GO:0016887">
    <property type="term" value="F:ATP hydrolysis activity"/>
    <property type="evidence" value="ECO:0007669"/>
    <property type="project" value="InterPro"/>
</dbReference>
<feature type="transmembrane region" description="Helical" evidence="9">
    <location>
        <begin position="20"/>
        <end position="42"/>
    </location>
</feature>
<dbReference type="PROSITE" id="PS00211">
    <property type="entry name" value="ABC_TRANSPORTER_1"/>
    <property type="match status" value="1"/>
</dbReference>
<dbReference type="InterPro" id="IPR017871">
    <property type="entry name" value="ABC_transporter-like_CS"/>
</dbReference>
<keyword evidence="3" id="KW-1003">Cell membrane</keyword>
<organism evidence="12 13">
    <name type="scientific">Ectothiorhodospira haloalkaliphila</name>
    <dbReference type="NCBI Taxonomy" id="421628"/>
    <lineage>
        <taxon>Bacteria</taxon>
        <taxon>Pseudomonadati</taxon>
        <taxon>Pseudomonadota</taxon>
        <taxon>Gammaproteobacteria</taxon>
        <taxon>Chromatiales</taxon>
        <taxon>Ectothiorhodospiraceae</taxon>
        <taxon>Ectothiorhodospira</taxon>
    </lineage>
</organism>
<feature type="transmembrane region" description="Helical" evidence="9">
    <location>
        <begin position="258"/>
        <end position="285"/>
    </location>
</feature>
<evidence type="ECO:0000256" key="3">
    <source>
        <dbReference type="ARBA" id="ARBA00022475"/>
    </source>
</evidence>
<keyword evidence="7 9" id="KW-1133">Transmembrane helix</keyword>
<feature type="domain" description="ABC transporter" evidence="10">
    <location>
        <begin position="360"/>
        <end position="598"/>
    </location>
</feature>
<dbReference type="InterPro" id="IPR039421">
    <property type="entry name" value="Type_1_exporter"/>
</dbReference>
<evidence type="ECO:0000256" key="8">
    <source>
        <dbReference type="ARBA" id="ARBA00023136"/>
    </source>
</evidence>
<keyword evidence="8 9" id="KW-0472">Membrane</keyword>
<dbReference type="PROSITE" id="PS50893">
    <property type="entry name" value="ABC_TRANSPORTER_2"/>
    <property type="match status" value="1"/>
</dbReference>
<dbReference type="GO" id="GO:0005886">
    <property type="term" value="C:plasma membrane"/>
    <property type="evidence" value="ECO:0007669"/>
    <property type="project" value="UniProtKB-SubCell"/>
</dbReference>
<evidence type="ECO:0000259" key="10">
    <source>
        <dbReference type="PROSITE" id="PS50893"/>
    </source>
</evidence>
<evidence type="ECO:0000256" key="2">
    <source>
        <dbReference type="ARBA" id="ARBA00022448"/>
    </source>
</evidence>
<dbReference type="PATRIC" id="fig|1354791.3.peg.2890"/>
<evidence type="ECO:0000256" key="7">
    <source>
        <dbReference type="ARBA" id="ARBA00022989"/>
    </source>
</evidence>
<dbReference type="HOGENOM" id="CLU_000604_84_3_6"/>
<dbReference type="Proteomes" id="UP000019442">
    <property type="component" value="Chromosome"/>
</dbReference>
<proteinExistence type="predicted"/>
<sequence length="599" mass="65701">MLHVVKKLNALLEPRDRPKVLLLAALMVLTAFMQTAGVASIMPFLSVLSDPGAIQSNEWLNTAYTVLEFDSDRSFLYFLGIISFAVFVSGTALQALTFWAINRFSHMQQYELSRRLMADYLRRPFSFFLTRNSGDLSKTILNETSQVVSGAMMPAMRLLSHFLLAVAIISLLIIVHPFLAVSVAIVLGTVYGIIYFAARAWLQRVGRERVVANRERFTAAAEAFAGAKEIRLLGREQAYLERYRLPSKRFARHQANAALLNQLPLFAIEAVAFGGVLLLVLVLMAGEGGLSQALPLIGLYGLAGRQLIPAFQKIFAAVANIRFNMAAVEEVLLDLGDREGSQSFTKVIPHGERLVPSETIRVEDVCFTYPGSGEPSLQGLSLDIPARTTVGIVGSSGAGKSTLVDLLLGLLRPDSGCIRIDDTKVDHSNVRRWQAAVGYVPQHIFLADQSVAANIALGLTESEIDRDAVIKAAKLANLNEFVTQELPESYDTIIGERGVRLSGGQRQRIGIARALYRDPDVLFFDEATSALDNATERAVMEAIHNLSGHKTIVLVAHRLTTVRPCDWIFVMQGGSLVEEGDWETLSRSSGQFKRLSAGI</sequence>
<dbReference type="FunFam" id="3.40.50.300:FF:000299">
    <property type="entry name" value="ABC transporter ATP-binding protein/permease"/>
    <property type="match status" value="1"/>
</dbReference>
<dbReference type="GO" id="GO:0140359">
    <property type="term" value="F:ABC-type transporter activity"/>
    <property type="evidence" value="ECO:0007669"/>
    <property type="project" value="InterPro"/>
</dbReference>
<dbReference type="Gene3D" id="1.20.1560.10">
    <property type="entry name" value="ABC transporter type 1, transmembrane domain"/>
    <property type="match status" value="1"/>
</dbReference>
<dbReference type="GO" id="GO:0034040">
    <property type="term" value="F:ATPase-coupled lipid transmembrane transporter activity"/>
    <property type="evidence" value="ECO:0007669"/>
    <property type="project" value="TreeGrafter"/>
</dbReference>
<evidence type="ECO:0000256" key="5">
    <source>
        <dbReference type="ARBA" id="ARBA00022741"/>
    </source>
</evidence>
<dbReference type="Pfam" id="PF00005">
    <property type="entry name" value="ABC_tran"/>
    <property type="match status" value="1"/>
</dbReference>
<dbReference type="InterPro" id="IPR003593">
    <property type="entry name" value="AAA+_ATPase"/>
</dbReference>
<dbReference type="SUPFAM" id="SSF52540">
    <property type="entry name" value="P-loop containing nucleoside triphosphate hydrolases"/>
    <property type="match status" value="1"/>
</dbReference>
<reference evidence="12 13" key="1">
    <citation type="journal article" date="2014" name="J Genomics">
        <title>Draft Genome Sequence of the Extremely Halophilic Phototrophic Purple Sulfur Bacterium Halorhodospira halochloris.</title>
        <authorList>
            <person name="Singh K.S."/>
            <person name="Kirksey J."/>
            <person name="Hoff W.D."/>
            <person name="Deole R."/>
        </authorList>
    </citation>
    <scope>NUCLEOTIDE SEQUENCE [LARGE SCALE GENOMIC DNA]</scope>
    <source>
        <strain evidence="12 13">A</strain>
    </source>
</reference>
<dbReference type="OrthoDB" id="6336411at2"/>
<dbReference type="RefSeq" id="WP_025282273.1">
    <property type="nucleotide sequence ID" value="NZ_CP007268.1"/>
</dbReference>
<accession>W8KKU3</accession>
<reference evidence="13" key="2">
    <citation type="submission" date="2014-02" db="EMBL/GenBank/DDBJ databases">
        <title>Draft Genome Sequence of extremely halophilic bacteria Halorhodospira halochloris.</title>
        <authorList>
            <person name="Singh K.S."/>
        </authorList>
    </citation>
    <scope>NUCLEOTIDE SEQUENCE [LARGE SCALE GENOMIC DNA]</scope>
    <source>
        <strain evidence="13">A</strain>
    </source>
</reference>
<evidence type="ECO:0000313" key="12">
    <source>
        <dbReference type="EMBL" id="AHK79783.1"/>
    </source>
</evidence>
<evidence type="ECO:0000313" key="13">
    <source>
        <dbReference type="Proteomes" id="UP000019442"/>
    </source>
</evidence>
<feature type="transmembrane region" description="Helical" evidence="9">
    <location>
        <begin position="75"/>
        <end position="101"/>
    </location>
</feature>
<dbReference type="InterPro" id="IPR036640">
    <property type="entry name" value="ABC1_TM_sf"/>
</dbReference>
<feature type="transmembrane region" description="Helical" evidence="9">
    <location>
        <begin position="158"/>
        <end position="175"/>
    </location>
</feature>
<dbReference type="InterPro" id="IPR027417">
    <property type="entry name" value="P-loop_NTPase"/>
</dbReference>
<feature type="domain" description="ABC transmembrane type-1" evidence="11">
    <location>
        <begin position="21"/>
        <end position="291"/>
    </location>
</feature>
<keyword evidence="6 12" id="KW-0067">ATP-binding</keyword>
<keyword evidence="5" id="KW-0547">Nucleotide-binding</keyword>
<name>W8KKU3_9GAMM</name>
<gene>
    <name evidence="12" type="ORF">M911_12170</name>
</gene>
<dbReference type="EMBL" id="CP007268">
    <property type="protein sequence ID" value="AHK79783.1"/>
    <property type="molecule type" value="Genomic_DNA"/>
</dbReference>
<evidence type="ECO:0000256" key="6">
    <source>
        <dbReference type="ARBA" id="ARBA00022840"/>
    </source>
</evidence>
<evidence type="ECO:0000256" key="4">
    <source>
        <dbReference type="ARBA" id="ARBA00022692"/>
    </source>
</evidence>
<dbReference type="SUPFAM" id="SSF90123">
    <property type="entry name" value="ABC transporter transmembrane region"/>
    <property type="match status" value="1"/>
</dbReference>
<dbReference type="InterPro" id="IPR011527">
    <property type="entry name" value="ABC1_TM_dom"/>
</dbReference>